<dbReference type="EMBL" id="UFXS01000001">
    <property type="protein sequence ID" value="STD58643.1"/>
    <property type="molecule type" value="Genomic_DNA"/>
</dbReference>
<evidence type="ECO:0000256" key="5">
    <source>
        <dbReference type="ARBA" id="ARBA00022723"/>
    </source>
</evidence>
<dbReference type="PROSITE" id="PS51007">
    <property type="entry name" value="CYTC"/>
    <property type="match status" value="1"/>
</dbReference>
<dbReference type="GO" id="GO:0004130">
    <property type="term" value="F:cytochrome-c peroxidase activity"/>
    <property type="evidence" value="ECO:0007669"/>
    <property type="project" value="TreeGrafter"/>
</dbReference>
<dbReference type="InterPro" id="IPR051395">
    <property type="entry name" value="Cytochrome_c_Peroxidase/MauG"/>
</dbReference>
<feature type="domain" description="Cytochrome c" evidence="16">
    <location>
        <begin position="82"/>
        <end position="248"/>
    </location>
</feature>
<dbReference type="FunFam" id="1.10.760.10:FF:000019">
    <property type="entry name" value="Di-heme cytochrome C peroxidase"/>
    <property type="match status" value="1"/>
</dbReference>
<sequence length="384" mass="43971">MKMKKMLPIVAFGATTLFYAFNSNKIIDQGYTVTELRALYSSGDQSKWPKPIVDESVLKDGFEDIGTLGEVPFPKDNPYSKEKAELGKSLFFDPRLSNSNQISCANCHDPELNWGDGRRVPYGEDRQLGARNSPSLMNVAYSKVMFWDGRAKTLEEQAEFPIRDKKEMNHHIDFATKRIAEINGYKELFKAAFGDEKVTNDRITKAIATFERTILSPKNRFDKFIAGKSDELTDQEIEGLHLFRTKARCINCHNTAYFSDNKFHNIGLTYYGREYEDLGLYNTTKLAKNVGEFKTPSLREVPQNAPYMHNGLFPTIRGVINMYNAGMFHFQPNEKQKNDSLFPKTTELVQKLNLTASEMDALEAFLMSLKQNQYKMRPPQLPNK</sequence>
<evidence type="ECO:0000313" key="17">
    <source>
        <dbReference type="EMBL" id="STD58643.1"/>
    </source>
</evidence>
<gene>
    <name evidence="17" type="primary">ccp_2</name>
    <name evidence="17" type="ORF">NCTC13456_02267</name>
</gene>
<dbReference type="STRING" id="343874.GCA_000805695_00385"/>
<evidence type="ECO:0000256" key="11">
    <source>
        <dbReference type="ARBA" id="ARBA00058991"/>
    </source>
</evidence>
<feature type="binding site" description="covalent" evidence="13">
    <location>
        <position position="252"/>
    </location>
    <ligand>
        <name>heme c</name>
        <dbReference type="ChEBI" id="CHEBI:61717"/>
        <label>2</label>
    </ligand>
</feature>
<evidence type="ECO:0000313" key="18">
    <source>
        <dbReference type="Proteomes" id="UP000254737"/>
    </source>
</evidence>
<comment type="PTM">
    <text evidence="13">Binds 2 heme groups per subunit.</text>
</comment>
<dbReference type="SUPFAM" id="SSF46626">
    <property type="entry name" value="Cytochrome c"/>
    <property type="match status" value="2"/>
</dbReference>
<name>A0A376GI36_9FLAO</name>
<dbReference type="PANTHER" id="PTHR30600">
    <property type="entry name" value="CYTOCHROME C PEROXIDASE-RELATED"/>
    <property type="match status" value="1"/>
</dbReference>
<evidence type="ECO:0000256" key="3">
    <source>
        <dbReference type="ARBA" id="ARBA00022448"/>
    </source>
</evidence>
<evidence type="ECO:0000256" key="4">
    <source>
        <dbReference type="ARBA" id="ARBA00022617"/>
    </source>
</evidence>
<feature type="chain" id="PRO_5016878489" description="Methylamine utilization protein MauG" evidence="15">
    <location>
        <begin position="21"/>
        <end position="384"/>
    </location>
</feature>
<feature type="binding site" description="axial binding residue" evidence="14">
    <location>
        <position position="253"/>
    </location>
    <ligand>
        <name>heme c</name>
        <dbReference type="ChEBI" id="CHEBI:61717"/>
        <label>2</label>
    </ligand>
    <ligandPart>
        <name>Fe</name>
        <dbReference type="ChEBI" id="CHEBI:18248"/>
    </ligandPart>
</feature>
<dbReference type="GO" id="GO:0042597">
    <property type="term" value="C:periplasmic space"/>
    <property type="evidence" value="ECO:0007669"/>
    <property type="project" value="UniProtKB-SubCell"/>
</dbReference>
<feature type="binding site" description="covalent" evidence="13">
    <location>
        <position position="104"/>
    </location>
    <ligand>
        <name>heme c</name>
        <dbReference type="ChEBI" id="CHEBI:61717"/>
        <label>1</label>
    </ligand>
</feature>
<feature type="binding site" description="covalent" evidence="13">
    <location>
        <position position="107"/>
    </location>
    <ligand>
        <name>heme c</name>
        <dbReference type="ChEBI" id="CHEBI:61717"/>
        <label>1</label>
    </ligand>
</feature>
<dbReference type="GO" id="GO:0009055">
    <property type="term" value="F:electron transfer activity"/>
    <property type="evidence" value="ECO:0007669"/>
    <property type="project" value="InterPro"/>
</dbReference>
<dbReference type="AlphaFoldDB" id="A0A376GI36"/>
<comment type="function">
    <text evidence="11">Involved in methylamine metabolism. Essential for the maturation of the beta subunit of MADH, presumably via a step in the biosynthesis of tryptophan tryptophylquinone (TTQ), the cofactor of MADH.</text>
</comment>
<evidence type="ECO:0000256" key="8">
    <source>
        <dbReference type="ARBA" id="ARBA00022982"/>
    </source>
</evidence>
<keyword evidence="9 17" id="KW-0560">Oxidoreductase</keyword>
<keyword evidence="6 15" id="KW-0732">Signal</keyword>
<evidence type="ECO:0000256" key="6">
    <source>
        <dbReference type="ARBA" id="ARBA00022729"/>
    </source>
</evidence>
<reference evidence="17 18" key="1">
    <citation type="submission" date="2018-06" db="EMBL/GenBank/DDBJ databases">
        <authorList>
            <consortium name="Pathogen Informatics"/>
            <person name="Doyle S."/>
        </authorList>
    </citation>
    <scope>NUCLEOTIDE SEQUENCE [LARGE SCALE GENOMIC DNA]</scope>
    <source>
        <strain evidence="17 18">NCTC13456</strain>
    </source>
</reference>
<dbReference type="InterPro" id="IPR009056">
    <property type="entry name" value="Cyt_c-like_dom"/>
</dbReference>
<feature type="binding site" description="covalent" evidence="13">
    <location>
        <position position="249"/>
    </location>
    <ligand>
        <name>heme c</name>
        <dbReference type="ChEBI" id="CHEBI:61717"/>
        <label>2</label>
    </ligand>
</feature>
<keyword evidence="10 14" id="KW-0408">Iron</keyword>
<evidence type="ECO:0000259" key="16">
    <source>
        <dbReference type="PROSITE" id="PS51007"/>
    </source>
</evidence>
<evidence type="ECO:0000256" key="15">
    <source>
        <dbReference type="SAM" id="SignalP"/>
    </source>
</evidence>
<dbReference type="InterPro" id="IPR004852">
    <property type="entry name" value="Di-haem_cyt_c_peroxidsae"/>
</dbReference>
<dbReference type="Proteomes" id="UP000254737">
    <property type="component" value="Unassembled WGS sequence"/>
</dbReference>
<feature type="signal peptide" evidence="15">
    <location>
        <begin position="1"/>
        <end position="20"/>
    </location>
</feature>
<accession>A0A376GI36</accession>
<comment type="cofactor">
    <cofactor evidence="13">
        <name>heme</name>
        <dbReference type="ChEBI" id="CHEBI:30413"/>
    </cofactor>
    <text evidence="13">Binds 2 heme groups.</text>
</comment>
<dbReference type="Pfam" id="PF03150">
    <property type="entry name" value="CCP_MauG"/>
    <property type="match status" value="1"/>
</dbReference>
<keyword evidence="4 13" id="KW-0349">Heme</keyword>
<evidence type="ECO:0000256" key="10">
    <source>
        <dbReference type="ARBA" id="ARBA00023004"/>
    </source>
</evidence>
<dbReference type="GO" id="GO:0020037">
    <property type="term" value="F:heme binding"/>
    <property type="evidence" value="ECO:0007669"/>
    <property type="project" value="InterPro"/>
</dbReference>
<dbReference type="PANTHER" id="PTHR30600:SF10">
    <property type="entry name" value="BLL6722 PROTEIN"/>
    <property type="match status" value="1"/>
</dbReference>
<comment type="pathway">
    <text evidence="2">One-carbon metabolism; methylamine degradation.</text>
</comment>
<keyword evidence="3" id="KW-0813">Transport</keyword>
<keyword evidence="17" id="KW-0575">Peroxidase</keyword>
<comment type="subcellular location">
    <subcellularLocation>
        <location evidence="1">Periplasm</location>
    </subcellularLocation>
</comment>
<protein>
    <recommendedName>
        <fullName evidence="12">Methylamine utilization protein MauG</fullName>
    </recommendedName>
</protein>
<keyword evidence="8" id="KW-0249">Electron transport</keyword>
<proteinExistence type="predicted"/>
<evidence type="ECO:0000256" key="9">
    <source>
        <dbReference type="ARBA" id="ARBA00023002"/>
    </source>
</evidence>
<keyword evidence="7" id="KW-0574">Periplasm</keyword>
<evidence type="ECO:0000256" key="1">
    <source>
        <dbReference type="ARBA" id="ARBA00004418"/>
    </source>
</evidence>
<dbReference type="PIRSF" id="PIRSF000294">
    <property type="entry name" value="Cytochrome-c_peroxidase"/>
    <property type="match status" value="1"/>
</dbReference>
<evidence type="ECO:0000256" key="12">
    <source>
        <dbReference type="ARBA" id="ARBA00073576"/>
    </source>
</evidence>
<organism evidence="17 18">
    <name type="scientific">Empedobacter falsenii</name>
    <dbReference type="NCBI Taxonomy" id="343874"/>
    <lineage>
        <taxon>Bacteria</taxon>
        <taxon>Pseudomonadati</taxon>
        <taxon>Bacteroidota</taxon>
        <taxon>Flavobacteriia</taxon>
        <taxon>Flavobacteriales</taxon>
        <taxon>Weeksellaceae</taxon>
        <taxon>Empedobacter</taxon>
    </lineage>
</organism>
<evidence type="ECO:0000256" key="7">
    <source>
        <dbReference type="ARBA" id="ARBA00022764"/>
    </source>
</evidence>
<evidence type="ECO:0000256" key="2">
    <source>
        <dbReference type="ARBA" id="ARBA00004856"/>
    </source>
</evidence>
<dbReference type="Gene3D" id="1.10.760.10">
    <property type="entry name" value="Cytochrome c-like domain"/>
    <property type="match status" value="2"/>
</dbReference>
<dbReference type="GO" id="GO:0046872">
    <property type="term" value="F:metal ion binding"/>
    <property type="evidence" value="ECO:0007669"/>
    <property type="project" value="UniProtKB-KW"/>
</dbReference>
<feature type="binding site" description="axial binding residue" evidence="14">
    <location>
        <position position="108"/>
    </location>
    <ligand>
        <name>heme c</name>
        <dbReference type="ChEBI" id="CHEBI:61717"/>
        <label>1</label>
    </ligand>
    <ligandPart>
        <name>Fe</name>
        <dbReference type="ChEBI" id="CHEBI:18248"/>
    </ligandPart>
</feature>
<evidence type="ECO:0000256" key="13">
    <source>
        <dbReference type="PIRSR" id="PIRSR000294-1"/>
    </source>
</evidence>
<evidence type="ECO:0000256" key="14">
    <source>
        <dbReference type="PIRSR" id="PIRSR000294-2"/>
    </source>
</evidence>
<keyword evidence="5 14" id="KW-0479">Metal-binding</keyword>
<dbReference type="InterPro" id="IPR036909">
    <property type="entry name" value="Cyt_c-like_dom_sf"/>
</dbReference>
<dbReference type="InterPro" id="IPR026259">
    <property type="entry name" value="MauG/Cytc_peroxidase"/>
</dbReference>